<evidence type="ECO:0000256" key="1">
    <source>
        <dbReference type="SAM" id="MobiDB-lite"/>
    </source>
</evidence>
<gene>
    <name evidence="2" type="ORF">PSTG_00605</name>
</gene>
<feature type="region of interest" description="Disordered" evidence="1">
    <location>
        <begin position="28"/>
        <end position="237"/>
    </location>
</feature>
<protein>
    <submittedName>
        <fullName evidence="2">Uncharacterized protein</fullName>
    </submittedName>
</protein>
<reference evidence="3" key="1">
    <citation type="submission" date="2014-03" db="EMBL/GenBank/DDBJ databases">
        <title>The Genome Sequence of Puccinia striiformis f. sp. tritici PST-78.</title>
        <authorList>
            <consortium name="The Broad Institute Genome Sequencing Platform"/>
            <person name="Cuomo C."/>
            <person name="Hulbert S."/>
            <person name="Chen X."/>
            <person name="Walker B."/>
            <person name="Young S.K."/>
            <person name="Zeng Q."/>
            <person name="Gargeya S."/>
            <person name="Fitzgerald M."/>
            <person name="Haas B."/>
            <person name="Abouelleil A."/>
            <person name="Alvarado L."/>
            <person name="Arachchi H.M."/>
            <person name="Berlin A.M."/>
            <person name="Chapman S.B."/>
            <person name="Goldberg J."/>
            <person name="Griggs A."/>
            <person name="Gujja S."/>
            <person name="Hansen M."/>
            <person name="Howarth C."/>
            <person name="Imamovic A."/>
            <person name="Larimer J."/>
            <person name="McCowan C."/>
            <person name="Montmayeur A."/>
            <person name="Murphy C."/>
            <person name="Neiman D."/>
            <person name="Pearson M."/>
            <person name="Priest M."/>
            <person name="Roberts A."/>
            <person name="Saif S."/>
            <person name="Shea T."/>
            <person name="Sisk P."/>
            <person name="Sykes S."/>
            <person name="Wortman J."/>
            <person name="Nusbaum C."/>
            <person name="Birren B."/>
        </authorList>
    </citation>
    <scope>NUCLEOTIDE SEQUENCE [LARGE SCALE GENOMIC DNA]</scope>
    <source>
        <strain evidence="3">race PST-78</strain>
    </source>
</reference>
<proteinExistence type="predicted"/>
<dbReference type="Proteomes" id="UP000054564">
    <property type="component" value="Unassembled WGS sequence"/>
</dbReference>
<feature type="compositionally biased region" description="Low complexity" evidence="1">
    <location>
        <begin position="201"/>
        <end position="228"/>
    </location>
</feature>
<keyword evidence="3" id="KW-1185">Reference proteome</keyword>
<dbReference type="OrthoDB" id="10384913at2759"/>
<feature type="compositionally biased region" description="Basic and acidic residues" evidence="1">
    <location>
        <begin position="138"/>
        <end position="151"/>
    </location>
</feature>
<dbReference type="EMBL" id="AJIL01000004">
    <property type="protein sequence ID" value="KNF06093.1"/>
    <property type="molecule type" value="Genomic_DNA"/>
</dbReference>
<comment type="caution">
    <text evidence="2">The sequence shown here is derived from an EMBL/GenBank/DDBJ whole genome shotgun (WGS) entry which is preliminary data.</text>
</comment>
<accession>A0A0L0W3G6</accession>
<name>A0A0L0W3G6_9BASI</name>
<organism evidence="2 3">
    <name type="scientific">Puccinia striiformis f. sp. tritici PST-78</name>
    <dbReference type="NCBI Taxonomy" id="1165861"/>
    <lineage>
        <taxon>Eukaryota</taxon>
        <taxon>Fungi</taxon>
        <taxon>Dikarya</taxon>
        <taxon>Basidiomycota</taxon>
        <taxon>Pucciniomycotina</taxon>
        <taxon>Pucciniomycetes</taxon>
        <taxon>Pucciniales</taxon>
        <taxon>Pucciniaceae</taxon>
        <taxon>Puccinia</taxon>
    </lineage>
</organism>
<evidence type="ECO:0000313" key="3">
    <source>
        <dbReference type="Proteomes" id="UP000054564"/>
    </source>
</evidence>
<evidence type="ECO:0000313" key="2">
    <source>
        <dbReference type="EMBL" id="KNF06093.1"/>
    </source>
</evidence>
<sequence length="261" mass="28240">MPHYALSKSNANGSDESFHCRGLTEDEAYSSADRAGSMETIKGAYSPMYPLGEEPTTPSPSTRGKKPMQPPCVYYLPPPPIRPLRHAKSAANLNAGGAERRKTALRKASFPDRKLAKKHSTDFSPMGWVQHATDQLEVDGHPKNVSERDPPVEWNADSPTRSKKPPGLSLQGITNFFRRSPKQLPSTPVGNYRLLESPPLTSSSSTDSDSTSQCGSTPTKPNTLKPTNDNIHSSGNSKAMRRLAVCVGTSSKKPLGATDLL</sequence>
<dbReference type="AlphaFoldDB" id="A0A0L0W3G6"/>